<keyword evidence="10" id="KW-0436">Ligase</keyword>
<keyword evidence="6 8" id="KW-0275">Fatty acid biosynthesis</keyword>
<comment type="function">
    <text evidence="8">This protein is a component of the acetyl coenzyme A carboxylase complex; first, biotin carboxylase catalyzes the carboxylation of the carrier protein and then the transcarboxylase transfers the carboxyl group to form malonyl-CoA.</text>
</comment>
<dbReference type="PROSITE" id="PS50968">
    <property type="entry name" value="BIOTINYL_LIPOYL"/>
    <property type="match status" value="1"/>
</dbReference>
<dbReference type="Proteomes" id="UP000823896">
    <property type="component" value="Unassembled WGS sequence"/>
</dbReference>
<evidence type="ECO:0000256" key="3">
    <source>
        <dbReference type="ARBA" id="ARBA00022516"/>
    </source>
</evidence>
<dbReference type="PANTHER" id="PTHR45266:SF3">
    <property type="entry name" value="OXALOACETATE DECARBOXYLASE ALPHA CHAIN"/>
    <property type="match status" value="1"/>
</dbReference>
<feature type="domain" description="Lipoyl-binding" evidence="9">
    <location>
        <begin position="55"/>
        <end position="144"/>
    </location>
</feature>
<comment type="caution">
    <text evidence="10">The sequence shown here is derived from an EMBL/GenBank/DDBJ whole genome shotgun (WGS) entry which is preliminary data.</text>
</comment>
<evidence type="ECO:0000313" key="11">
    <source>
        <dbReference type="Proteomes" id="UP000823896"/>
    </source>
</evidence>
<dbReference type="GO" id="GO:0009317">
    <property type="term" value="C:acetyl-CoA carboxylase complex"/>
    <property type="evidence" value="ECO:0007669"/>
    <property type="project" value="InterPro"/>
</dbReference>
<dbReference type="PANTHER" id="PTHR45266">
    <property type="entry name" value="OXALOACETATE DECARBOXYLASE ALPHA CHAIN"/>
    <property type="match status" value="1"/>
</dbReference>
<gene>
    <name evidence="10" type="primary">accB</name>
    <name evidence="10" type="ORF">H9702_08965</name>
</gene>
<comment type="pathway">
    <text evidence="1 8">Lipid metabolism; fatty acid biosynthesis.</text>
</comment>
<evidence type="ECO:0000256" key="7">
    <source>
        <dbReference type="ARBA" id="ARBA00023267"/>
    </source>
</evidence>
<sequence length="145" mass="15323">MDTAKIKEIISIFESSTLSSMHLEADDMKITLKKEGSAAVSAPLSISVPTPEAAVPVLEQPAQPAAQGDAVRSPLVGTFYAAPGAGAKPYVEVGSTVKEGDILCIIEAMKVMNEIHAPRAGVIKEIRVKDGDMVQFDEELMVIGD</sequence>
<dbReference type="FunFam" id="2.40.50.100:FF:000003">
    <property type="entry name" value="Acetyl-CoA carboxylase biotin carboxyl carrier protein"/>
    <property type="match status" value="1"/>
</dbReference>
<dbReference type="SUPFAM" id="SSF51230">
    <property type="entry name" value="Single hybrid motif"/>
    <property type="match status" value="1"/>
</dbReference>
<dbReference type="Pfam" id="PF00364">
    <property type="entry name" value="Biotin_lipoyl"/>
    <property type="match status" value="1"/>
</dbReference>
<dbReference type="PROSITE" id="PS00188">
    <property type="entry name" value="BIOTIN"/>
    <property type="match status" value="1"/>
</dbReference>
<dbReference type="CDD" id="cd06850">
    <property type="entry name" value="biotinyl_domain"/>
    <property type="match status" value="1"/>
</dbReference>
<dbReference type="PRINTS" id="PR01071">
    <property type="entry name" value="ACOABIOTINCC"/>
</dbReference>
<evidence type="ECO:0000259" key="9">
    <source>
        <dbReference type="PROSITE" id="PS50968"/>
    </source>
</evidence>
<dbReference type="GO" id="GO:0003989">
    <property type="term" value="F:acetyl-CoA carboxylase activity"/>
    <property type="evidence" value="ECO:0007669"/>
    <property type="project" value="InterPro"/>
</dbReference>
<accession>A0A9D2NRL2</accession>
<keyword evidence="5 8" id="KW-0443">Lipid metabolism</keyword>
<dbReference type="InterPro" id="IPR050709">
    <property type="entry name" value="Biotin_Carboxyl_Carrier/Decarb"/>
</dbReference>
<evidence type="ECO:0000256" key="1">
    <source>
        <dbReference type="ARBA" id="ARBA00005194"/>
    </source>
</evidence>
<evidence type="ECO:0000256" key="2">
    <source>
        <dbReference type="ARBA" id="ARBA00017562"/>
    </source>
</evidence>
<dbReference type="InterPro" id="IPR000089">
    <property type="entry name" value="Biotin_lipoyl"/>
</dbReference>
<reference evidence="10" key="1">
    <citation type="journal article" date="2021" name="PeerJ">
        <title>Extensive microbial diversity within the chicken gut microbiome revealed by metagenomics and culture.</title>
        <authorList>
            <person name="Gilroy R."/>
            <person name="Ravi A."/>
            <person name="Getino M."/>
            <person name="Pursley I."/>
            <person name="Horton D.L."/>
            <person name="Alikhan N.F."/>
            <person name="Baker D."/>
            <person name="Gharbi K."/>
            <person name="Hall N."/>
            <person name="Watson M."/>
            <person name="Adriaenssens E.M."/>
            <person name="Foster-Nyarko E."/>
            <person name="Jarju S."/>
            <person name="Secka A."/>
            <person name="Antonio M."/>
            <person name="Oren A."/>
            <person name="Chaudhuri R.R."/>
            <person name="La Ragione R."/>
            <person name="Hildebrand F."/>
            <person name="Pallen M.J."/>
        </authorList>
    </citation>
    <scope>NUCLEOTIDE SEQUENCE</scope>
    <source>
        <strain evidence="10">CHK187-11901</strain>
    </source>
</reference>
<name>A0A9D2NRL2_9FIRM</name>
<dbReference type="InterPro" id="IPR001882">
    <property type="entry name" value="Biotin_BS"/>
</dbReference>
<proteinExistence type="predicted"/>
<dbReference type="Gene3D" id="2.40.50.100">
    <property type="match status" value="1"/>
</dbReference>
<evidence type="ECO:0000256" key="5">
    <source>
        <dbReference type="ARBA" id="ARBA00023098"/>
    </source>
</evidence>
<keyword evidence="7 8" id="KW-0092">Biotin</keyword>
<evidence type="ECO:0000256" key="8">
    <source>
        <dbReference type="RuleBase" id="RU364072"/>
    </source>
</evidence>
<organism evidence="10 11">
    <name type="scientific">Candidatus Merdibacter merdavium</name>
    <dbReference type="NCBI Taxonomy" id="2838692"/>
    <lineage>
        <taxon>Bacteria</taxon>
        <taxon>Bacillati</taxon>
        <taxon>Bacillota</taxon>
        <taxon>Erysipelotrichia</taxon>
        <taxon>Erysipelotrichales</taxon>
        <taxon>Erysipelotrichaceae</taxon>
        <taxon>Merdibacter</taxon>
    </lineage>
</organism>
<dbReference type="InterPro" id="IPR001249">
    <property type="entry name" value="AcCoA_biotinCC"/>
</dbReference>
<evidence type="ECO:0000256" key="6">
    <source>
        <dbReference type="ARBA" id="ARBA00023160"/>
    </source>
</evidence>
<evidence type="ECO:0000313" key="10">
    <source>
        <dbReference type="EMBL" id="HJC37240.1"/>
    </source>
</evidence>
<evidence type="ECO:0000256" key="4">
    <source>
        <dbReference type="ARBA" id="ARBA00022832"/>
    </source>
</evidence>
<dbReference type="AlphaFoldDB" id="A0A9D2NRL2"/>
<reference evidence="10" key="2">
    <citation type="submission" date="2021-04" db="EMBL/GenBank/DDBJ databases">
        <authorList>
            <person name="Gilroy R."/>
        </authorList>
    </citation>
    <scope>NUCLEOTIDE SEQUENCE</scope>
    <source>
        <strain evidence="10">CHK187-11901</strain>
    </source>
</reference>
<dbReference type="NCBIfam" id="TIGR00531">
    <property type="entry name" value="BCCP"/>
    <property type="match status" value="1"/>
</dbReference>
<dbReference type="InterPro" id="IPR011053">
    <property type="entry name" value="Single_hybrid_motif"/>
</dbReference>
<keyword evidence="4 8" id="KW-0276">Fatty acid metabolism</keyword>
<dbReference type="EMBL" id="DWWM01000056">
    <property type="protein sequence ID" value="HJC37240.1"/>
    <property type="molecule type" value="Genomic_DNA"/>
</dbReference>
<keyword evidence="3 8" id="KW-0444">Lipid biosynthesis</keyword>
<dbReference type="GO" id="GO:0006633">
    <property type="term" value="P:fatty acid biosynthetic process"/>
    <property type="evidence" value="ECO:0007669"/>
    <property type="project" value="UniProtKB-KW"/>
</dbReference>
<protein>
    <recommendedName>
        <fullName evidence="2 8">Biotin carboxyl carrier protein of acetyl-CoA carboxylase</fullName>
    </recommendedName>
</protein>